<evidence type="ECO:0000313" key="2">
    <source>
        <dbReference type="Proteomes" id="UP000789525"/>
    </source>
</evidence>
<organism evidence="1 2">
    <name type="scientific">Acaulospora colombiana</name>
    <dbReference type="NCBI Taxonomy" id="27376"/>
    <lineage>
        <taxon>Eukaryota</taxon>
        <taxon>Fungi</taxon>
        <taxon>Fungi incertae sedis</taxon>
        <taxon>Mucoromycota</taxon>
        <taxon>Glomeromycotina</taxon>
        <taxon>Glomeromycetes</taxon>
        <taxon>Diversisporales</taxon>
        <taxon>Acaulosporaceae</taxon>
        <taxon>Acaulospora</taxon>
    </lineage>
</organism>
<sequence>MCTKEETPKNLSEVSNISKQEMQEQPGLQHEMTPQPLVHHIPAEADDQIKEYQAAGKLKDKIAVITGGDSGIGRSTAALFAMEGVRGIAIVHLPKEEKARDAKETKERIEKQSNTSVLLICKDVGYEKNGIEIVEEVVNKWGRIDILVNNASEQHVCEKIEDLESSQIERTFSTIINISSITAYNGHPVLVDYSSTKGAIVSFTRSLSLQLVSRGIRVNGVAPGPIWTPLIKATFSPEKMEKFGKDVPMKRAGQPSEGRSRLVMCFLQATIPAISLAR</sequence>
<dbReference type="EMBL" id="CAJVPT010004700">
    <property type="protein sequence ID" value="CAG8511164.1"/>
    <property type="molecule type" value="Genomic_DNA"/>
</dbReference>
<dbReference type="Proteomes" id="UP000789525">
    <property type="component" value="Unassembled WGS sequence"/>
</dbReference>
<protein>
    <submittedName>
        <fullName evidence="1">10713_t:CDS:1</fullName>
    </submittedName>
</protein>
<keyword evidence="2" id="KW-1185">Reference proteome</keyword>
<gene>
    <name evidence="1" type="ORF">ACOLOM_LOCUS3225</name>
</gene>
<comment type="caution">
    <text evidence="1">The sequence shown here is derived from an EMBL/GenBank/DDBJ whole genome shotgun (WGS) entry which is preliminary data.</text>
</comment>
<proteinExistence type="predicted"/>
<accession>A0ACA9L716</accession>
<name>A0ACA9L716_9GLOM</name>
<reference evidence="1" key="1">
    <citation type="submission" date="2021-06" db="EMBL/GenBank/DDBJ databases">
        <authorList>
            <person name="Kallberg Y."/>
            <person name="Tangrot J."/>
            <person name="Rosling A."/>
        </authorList>
    </citation>
    <scope>NUCLEOTIDE SEQUENCE</scope>
    <source>
        <strain evidence="1">CL356</strain>
    </source>
</reference>
<evidence type="ECO:0000313" key="1">
    <source>
        <dbReference type="EMBL" id="CAG8511164.1"/>
    </source>
</evidence>